<sequence>MKIVKFEPIYLLLLVLLLSCSDKMQFDETDKVSVKNPPNLRIPRDQVPPSTFVSNNHRLRVYELSPDKLQIKDPVIIDTQGNIIKKSDKLILNSEYQIKFNAPAEYDLFVNAHDGFEMISLENKGLEKVLKVKYIDETVEKIYLSITPIKKKGARISEKLTPINFLLPN</sequence>
<organism evidence="1 2">
    <name type="scientific">Leadbetterella byssophila (strain DSM 17132 / JCM 16389 / KACC 11308 / NBRC 106382 / 4M15)</name>
    <dbReference type="NCBI Taxonomy" id="649349"/>
    <lineage>
        <taxon>Bacteria</taxon>
        <taxon>Pseudomonadati</taxon>
        <taxon>Bacteroidota</taxon>
        <taxon>Cytophagia</taxon>
        <taxon>Cytophagales</taxon>
        <taxon>Leadbetterellaceae</taxon>
        <taxon>Leadbetterella</taxon>
    </lineage>
</organism>
<reference evidence="1 2" key="2">
    <citation type="journal article" date="2011" name="Stand. Genomic Sci.">
        <title>Complete genome sequence of Leadbetterella byssophila type strain (4M15).</title>
        <authorList>
            <person name="Abt B."/>
            <person name="Teshima H."/>
            <person name="Lucas S."/>
            <person name="Lapidus A."/>
            <person name="Del Rio T.G."/>
            <person name="Nolan M."/>
            <person name="Tice H."/>
            <person name="Cheng J.F."/>
            <person name="Pitluck S."/>
            <person name="Liolios K."/>
            <person name="Pagani I."/>
            <person name="Ivanova N."/>
            <person name="Mavromatis K."/>
            <person name="Pati A."/>
            <person name="Tapia R."/>
            <person name="Han C."/>
            <person name="Goodwin L."/>
            <person name="Chen A."/>
            <person name="Palaniappan K."/>
            <person name="Land M."/>
            <person name="Hauser L."/>
            <person name="Chang Y.J."/>
            <person name="Jeffries C.D."/>
            <person name="Rohde M."/>
            <person name="Goker M."/>
            <person name="Tindall B.J."/>
            <person name="Detter J.C."/>
            <person name="Woyke T."/>
            <person name="Bristow J."/>
            <person name="Eisen J.A."/>
            <person name="Markowitz V."/>
            <person name="Hugenholtz P."/>
            <person name="Klenk H.P."/>
            <person name="Kyrpides N.C."/>
        </authorList>
    </citation>
    <scope>NUCLEOTIDE SEQUENCE [LARGE SCALE GENOMIC DNA]</scope>
    <source>
        <strain evidence="2">DSM 17132 / JCM 16389 / KACC 11308 / NBRC 106382 / 4M15</strain>
    </source>
</reference>
<dbReference type="HOGENOM" id="CLU_1576541_0_0_10"/>
<reference key="1">
    <citation type="submission" date="2010-11" db="EMBL/GenBank/DDBJ databases">
        <title>The complete genome of Leadbetterella byssophila DSM 17132.</title>
        <authorList>
            <consortium name="US DOE Joint Genome Institute (JGI-PGF)"/>
            <person name="Lucas S."/>
            <person name="Copeland A."/>
            <person name="Lapidus A."/>
            <person name="Glavina del Rio T."/>
            <person name="Dalin E."/>
            <person name="Tice H."/>
            <person name="Bruce D."/>
            <person name="Goodwin L."/>
            <person name="Pitluck S."/>
            <person name="Kyrpides N."/>
            <person name="Mavromatis K."/>
            <person name="Ivanova N."/>
            <person name="Teshima H."/>
            <person name="Brettin T."/>
            <person name="Detter J.C."/>
            <person name="Han C."/>
            <person name="Tapia R."/>
            <person name="Land M."/>
            <person name="Hauser L."/>
            <person name="Markowitz V."/>
            <person name="Cheng J.-F."/>
            <person name="Hugenholtz P."/>
            <person name="Woyke T."/>
            <person name="Wu D."/>
            <person name="Tindall B."/>
            <person name="Pomrenke H.G."/>
            <person name="Brambilla E."/>
            <person name="Klenk H.-P."/>
            <person name="Eisen J.A."/>
        </authorList>
    </citation>
    <scope>NUCLEOTIDE SEQUENCE [LARGE SCALE GENOMIC DNA]</scope>
    <source>
        <strain>DSM 17132</strain>
    </source>
</reference>
<dbReference type="EMBL" id="CP002305">
    <property type="protein sequence ID" value="ADQ17679.1"/>
    <property type="molecule type" value="Genomic_DNA"/>
</dbReference>
<dbReference type="Proteomes" id="UP000007435">
    <property type="component" value="Chromosome"/>
</dbReference>
<dbReference type="STRING" id="649349.Lbys_1983"/>
<evidence type="ECO:0000313" key="1">
    <source>
        <dbReference type="EMBL" id="ADQ17679.1"/>
    </source>
</evidence>
<proteinExistence type="predicted"/>
<dbReference type="AlphaFoldDB" id="E4RSE3"/>
<evidence type="ECO:0000313" key="2">
    <source>
        <dbReference type="Proteomes" id="UP000007435"/>
    </source>
</evidence>
<name>E4RSE3_LEAB4</name>
<evidence type="ECO:0008006" key="3">
    <source>
        <dbReference type="Google" id="ProtNLM"/>
    </source>
</evidence>
<accession>E4RSE3</accession>
<dbReference type="KEGG" id="lby:Lbys_1983"/>
<dbReference type="PROSITE" id="PS51257">
    <property type="entry name" value="PROKAR_LIPOPROTEIN"/>
    <property type="match status" value="1"/>
</dbReference>
<gene>
    <name evidence="1" type="ordered locus">Lbys_1983</name>
</gene>
<dbReference type="RefSeq" id="WP_013408725.1">
    <property type="nucleotide sequence ID" value="NC_014655.1"/>
</dbReference>
<protein>
    <recommendedName>
        <fullName evidence="3">Lipoprotein</fullName>
    </recommendedName>
</protein>
<keyword evidence="2" id="KW-1185">Reference proteome</keyword>